<accession>A0A5N5ICC4</accession>
<dbReference type="EMBL" id="SMOL01000004">
    <property type="protein sequence ID" value="KAB2636937.1"/>
    <property type="molecule type" value="Genomic_DNA"/>
</dbReference>
<evidence type="ECO:0000313" key="2">
    <source>
        <dbReference type="EMBL" id="KAB2636937.1"/>
    </source>
</evidence>
<name>A0A5N5ICC4_9ROSA</name>
<feature type="signal peptide" evidence="1">
    <location>
        <begin position="1"/>
        <end position="27"/>
    </location>
</feature>
<keyword evidence="3" id="KW-1185">Reference proteome</keyword>
<reference evidence="3" key="2">
    <citation type="submission" date="2019-10" db="EMBL/GenBank/DDBJ databases">
        <title>A de novo genome assembly of a pear dwarfing rootstock.</title>
        <authorList>
            <person name="Wang F."/>
            <person name="Wang J."/>
            <person name="Li S."/>
            <person name="Zhang Y."/>
            <person name="Fang M."/>
            <person name="Ma L."/>
            <person name="Zhao Y."/>
            <person name="Jiang S."/>
        </authorList>
    </citation>
    <scope>NUCLEOTIDE SEQUENCE [LARGE SCALE GENOMIC DNA]</scope>
</reference>
<proteinExistence type="predicted"/>
<sequence>MALQLKFIVPLIILISMSGCPSHSSQGCQLLRRTKRNPRGARSEARRHRCSGNGVGIITVPARFDILMRTGGSTELAAWIWKKGGRQESVLGPKAMMS</sequence>
<dbReference type="PROSITE" id="PS51257">
    <property type="entry name" value="PROKAR_LIPOPROTEIN"/>
    <property type="match status" value="1"/>
</dbReference>
<reference evidence="2 3" key="1">
    <citation type="submission" date="2019-09" db="EMBL/GenBank/DDBJ databases">
        <authorList>
            <person name="Ou C."/>
        </authorList>
    </citation>
    <scope>NUCLEOTIDE SEQUENCE [LARGE SCALE GENOMIC DNA]</scope>
    <source>
        <strain evidence="2">S2</strain>
        <tissue evidence="2">Leaf</tissue>
    </source>
</reference>
<feature type="chain" id="PRO_5024273387" evidence="1">
    <location>
        <begin position="28"/>
        <end position="98"/>
    </location>
</feature>
<dbReference type="Proteomes" id="UP000327157">
    <property type="component" value="Chromosome 5"/>
</dbReference>
<organism evidence="2 3">
    <name type="scientific">Pyrus ussuriensis x Pyrus communis</name>
    <dbReference type="NCBI Taxonomy" id="2448454"/>
    <lineage>
        <taxon>Eukaryota</taxon>
        <taxon>Viridiplantae</taxon>
        <taxon>Streptophyta</taxon>
        <taxon>Embryophyta</taxon>
        <taxon>Tracheophyta</taxon>
        <taxon>Spermatophyta</taxon>
        <taxon>Magnoliopsida</taxon>
        <taxon>eudicotyledons</taxon>
        <taxon>Gunneridae</taxon>
        <taxon>Pentapetalae</taxon>
        <taxon>rosids</taxon>
        <taxon>fabids</taxon>
        <taxon>Rosales</taxon>
        <taxon>Rosaceae</taxon>
        <taxon>Amygdaloideae</taxon>
        <taxon>Maleae</taxon>
        <taxon>Pyrus</taxon>
    </lineage>
</organism>
<gene>
    <name evidence="2" type="ORF">D8674_027471</name>
</gene>
<evidence type="ECO:0000313" key="3">
    <source>
        <dbReference type="Proteomes" id="UP000327157"/>
    </source>
</evidence>
<evidence type="ECO:0000256" key="1">
    <source>
        <dbReference type="SAM" id="SignalP"/>
    </source>
</evidence>
<dbReference type="AlphaFoldDB" id="A0A5N5ICC4"/>
<keyword evidence="1" id="KW-0732">Signal</keyword>
<protein>
    <submittedName>
        <fullName evidence="2">Phosphatidylglycerol/phosphatidylinositol transfer protein</fullName>
    </submittedName>
</protein>
<comment type="caution">
    <text evidence="2">The sequence shown here is derived from an EMBL/GenBank/DDBJ whole genome shotgun (WGS) entry which is preliminary data.</text>
</comment>
<reference evidence="2 3" key="3">
    <citation type="submission" date="2019-11" db="EMBL/GenBank/DDBJ databases">
        <title>A de novo genome assembly of a pear dwarfing rootstock.</title>
        <authorList>
            <person name="Wang F."/>
            <person name="Wang J."/>
            <person name="Li S."/>
            <person name="Zhang Y."/>
            <person name="Fang M."/>
            <person name="Ma L."/>
            <person name="Zhao Y."/>
            <person name="Jiang S."/>
        </authorList>
    </citation>
    <scope>NUCLEOTIDE SEQUENCE [LARGE SCALE GENOMIC DNA]</scope>
    <source>
        <strain evidence="2">S2</strain>
        <tissue evidence="2">Leaf</tissue>
    </source>
</reference>